<proteinExistence type="inferred from homology"/>
<protein>
    <submittedName>
        <fullName evidence="4">Mannose-1-phosphate guanyltransferase</fullName>
    </submittedName>
</protein>
<dbReference type="GO" id="GO:0016740">
    <property type="term" value="F:transferase activity"/>
    <property type="evidence" value="ECO:0007669"/>
    <property type="project" value="UniProtKB-KW"/>
</dbReference>
<keyword evidence="4" id="KW-0808">Transferase</keyword>
<dbReference type="SUPFAM" id="SSF53448">
    <property type="entry name" value="Nucleotide-diphospho-sugar transferases"/>
    <property type="match status" value="1"/>
</dbReference>
<dbReference type="STRING" id="1408281.Epro_0380"/>
<keyword evidence="5" id="KW-1185">Reference proteome</keyword>
<dbReference type="PATRIC" id="fig|1408281.3.peg.393"/>
<reference evidence="4 5" key="1">
    <citation type="submission" date="2014-09" db="EMBL/GenBank/DDBJ databases">
        <title>Complete genome sequence of Endomicrobium proavitum.</title>
        <authorList>
            <person name="Zheng H."/>
        </authorList>
    </citation>
    <scope>NUCLEOTIDE SEQUENCE [LARGE SCALE GENOMIC DNA]</scope>
    <source>
        <strain evidence="4 5">Rsa215</strain>
    </source>
</reference>
<dbReference type="AlphaFoldDB" id="A0A0G3WJT4"/>
<dbReference type="OrthoDB" id="9801810at2"/>
<dbReference type="Proteomes" id="UP000035337">
    <property type="component" value="Chromosome"/>
</dbReference>
<evidence type="ECO:0000313" key="4">
    <source>
        <dbReference type="EMBL" id="AKL97759.1"/>
    </source>
</evidence>
<dbReference type="CDD" id="cd04181">
    <property type="entry name" value="NTP_transferase"/>
    <property type="match status" value="1"/>
</dbReference>
<sequence length="338" mass="37344">MKAFVLAAGVGARLRPLTSEIPKPMVPILGKPALCHTFENLKKYGFTDICVNLFHKAENITRYFANANTCVNLNYSREQKLLGTAGAVRKNADFFDDTFVVMSGDGLSDVNLKNILNFHKKKKALVTIALKKIDARFDYGITLTGKDGKVKSFVEKPFWKDVFANTVNTGIYVCEPEIFDFIPKNKFFDFGSDLFPLLLKNKKNVFGFVMNEYWTDIGNIFEYKKGVFDALDGKVAINISGEKKRSGFIAKNAKIDKSAKISRPCFIGNNVTVGKNAVLNPYSVLLDNVVVGKSAIIGKSIVWSGSVVGKNSKIDNTVAGYNSVIPDNINLFDSILMG</sequence>
<dbReference type="Pfam" id="PF25087">
    <property type="entry name" value="GMPPB_C"/>
    <property type="match status" value="1"/>
</dbReference>
<dbReference type="KEGG" id="epo:Epro_0380"/>
<dbReference type="RefSeq" id="WP_052570089.1">
    <property type="nucleotide sequence ID" value="NZ_CP009498.1"/>
</dbReference>
<dbReference type="Gene3D" id="2.160.10.10">
    <property type="entry name" value="Hexapeptide repeat proteins"/>
    <property type="match status" value="1"/>
</dbReference>
<dbReference type="InterPro" id="IPR011004">
    <property type="entry name" value="Trimer_LpxA-like_sf"/>
</dbReference>
<evidence type="ECO:0000256" key="1">
    <source>
        <dbReference type="ARBA" id="ARBA00007274"/>
    </source>
</evidence>
<dbReference type="InterPro" id="IPR029044">
    <property type="entry name" value="Nucleotide-diphossugar_trans"/>
</dbReference>
<gene>
    <name evidence="4" type="primary">mpg</name>
    <name evidence="4" type="ORF">Epro_0380</name>
</gene>
<evidence type="ECO:0000259" key="3">
    <source>
        <dbReference type="Pfam" id="PF25087"/>
    </source>
</evidence>
<evidence type="ECO:0000259" key="2">
    <source>
        <dbReference type="Pfam" id="PF00483"/>
    </source>
</evidence>
<dbReference type="Gene3D" id="3.90.550.10">
    <property type="entry name" value="Spore Coat Polysaccharide Biosynthesis Protein SpsA, Chain A"/>
    <property type="match status" value="1"/>
</dbReference>
<feature type="domain" description="Nucleotidyl transferase" evidence="2">
    <location>
        <begin position="2"/>
        <end position="223"/>
    </location>
</feature>
<dbReference type="EMBL" id="CP009498">
    <property type="protein sequence ID" value="AKL97759.1"/>
    <property type="molecule type" value="Genomic_DNA"/>
</dbReference>
<accession>A0A0G3WJT4</accession>
<dbReference type="PANTHER" id="PTHR22572">
    <property type="entry name" value="SUGAR-1-PHOSPHATE GUANYL TRANSFERASE"/>
    <property type="match status" value="1"/>
</dbReference>
<dbReference type="InterPro" id="IPR056729">
    <property type="entry name" value="GMPPB_C"/>
</dbReference>
<dbReference type="SUPFAM" id="SSF51161">
    <property type="entry name" value="Trimeric LpxA-like enzymes"/>
    <property type="match status" value="1"/>
</dbReference>
<comment type="similarity">
    <text evidence="1">Belongs to the transferase hexapeptide repeat family.</text>
</comment>
<dbReference type="InterPro" id="IPR050486">
    <property type="entry name" value="Mannose-1P_guanyltransferase"/>
</dbReference>
<feature type="domain" description="Mannose-1-phosphate guanyltransferase C-terminal" evidence="3">
    <location>
        <begin position="248"/>
        <end position="332"/>
    </location>
</feature>
<name>A0A0G3WJT4_9BACT</name>
<dbReference type="Pfam" id="PF00483">
    <property type="entry name" value="NTP_transferase"/>
    <property type="match status" value="1"/>
</dbReference>
<organism evidence="4 5">
    <name type="scientific">Endomicrobium proavitum</name>
    <dbReference type="NCBI Taxonomy" id="1408281"/>
    <lineage>
        <taxon>Bacteria</taxon>
        <taxon>Pseudomonadati</taxon>
        <taxon>Elusimicrobiota</taxon>
        <taxon>Endomicrobiia</taxon>
        <taxon>Endomicrobiales</taxon>
        <taxon>Endomicrobiaceae</taxon>
        <taxon>Endomicrobium</taxon>
    </lineage>
</organism>
<evidence type="ECO:0000313" key="5">
    <source>
        <dbReference type="Proteomes" id="UP000035337"/>
    </source>
</evidence>
<dbReference type="InterPro" id="IPR005835">
    <property type="entry name" value="NTP_transferase_dom"/>
</dbReference>